<name>A0A2W1MYY4_9FLAO</name>
<feature type="transmembrane region" description="Helical" evidence="9">
    <location>
        <begin position="96"/>
        <end position="116"/>
    </location>
</feature>
<accession>A0A2W1MYY4</accession>
<evidence type="ECO:0000313" key="12">
    <source>
        <dbReference type="Proteomes" id="UP000249248"/>
    </source>
</evidence>
<dbReference type="EMBL" id="QKSB01000007">
    <property type="protein sequence ID" value="PZE16604.1"/>
    <property type="molecule type" value="Genomic_DNA"/>
</dbReference>
<dbReference type="OrthoDB" id="9767435at2"/>
<keyword evidence="3" id="KW-0597">Phosphoprotein</keyword>
<feature type="transmembrane region" description="Helical" evidence="9">
    <location>
        <begin position="155"/>
        <end position="177"/>
    </location>
</feature>
<feature type="coiled-coil region" evidence="8">
    <location>
        <begin position="180"/>
        <end position="233"/>
    </location>
</feature>
<dbReference type="Gene3D" id="3.30.450.20">
    <property type="entry name" value="PAS domain"/>
    <property type="match status" value="1"/>
</dbReference>
<gene>
    <name evidence="11" type="ORF">DNU06_12175</name>
</gene>
<evidence type="ECO:0000256" key="3">
    <source>
        <dbReference type="ARBA" id="ARBA00022553"/>
    </source>
</evidence>
<evidence type="ECO:0000256" key="7">
    <source>
        <dbReference type="ARBA" id="ARBA00022840"/>
    </source>
</evidence>
<dbReference type="Gene3D" id="3.30.565.10">
    <property type="entry name" value="Histidine kinase-like ATPase, C-terminal domain"/>
    <property type="match status" value="1"/>
</dbReference>
<keyword evidence="6" id="KW-0418">Kinase</keyword>
<keyword evidence="5" id="KW-0547">Nucleotide-binding</keyword>
<dbReference type="Proteomes" id="UP000249248">
    <property type="component" value="Unassembled WGS sequence"/>
</dbReference>
<evidence type="ECO:0000256" key="8">
    <source>
        <dbReference type="SAM" id="Coils"/>
    </source>
</evidence>
<keyword evidence="12" id="KW-1185">Reference proteome</keyword>
<dbReference type="PANTHER" id="PTHR41523">
    <property type="entry name" value="TWO-COMPONENT SYSTEM SENSOR PROTEIN"/>
    <property type="match status" value="1"/>
</dbReference>
<evidence type="ECO:0000256" key="2">
    <source>
        <dbReference type="ARBA" id="ARBA00012438"/>
    </source>
</evidence>
<feature type="domain" description="Signal transduction histidine kinase subgroup 2 dimerisation and phosphoacceptor" evidence="10">
    <location>
        <begin position="207"/>
        <end position="282"/>
    </location>
</feature>
<evidence type="ECO:0000256" key="6">
    <source>
        <dbReference type="ARBA" id="ARBA00022777"/>
    </source>
</evidence>
<protein>
    <recommendedName>
        <fullName evidence="2">histidine kinase</fullName>
        <ecNumber evidence="2">2.7.13.3</ecNumber>
    </recommendedName>
</protein>
<comment type="caution">
    <text evidence="11">The sequence shown here is derived from an EMBL/GenBank/DDBJ whole genome shotgun (WGS) entry which is preliminary data.</text>
</comment>
<dbReference type="AlphaFoldDB" id="A0A2W1MYY4"/>
<keyword evidence="9" id="KW-0472">Membrane</keyword>
<feature type="transmembrane region" description="Helical" evidence="9">
    <location>
        <begin position="21"/>
        <end position="41"/>
    </location>
</feature>
<feature type="transmembrane region" description="Helical" evidence="9">
    <location>
        <begin position="47"/>
        <end position="65"/>
    </location>
</feature>
<dbReference type="PANTHER" id="PTHR41523:SF8">
    <property type="entry name" value="ETHYLENE RESPONSE SENSOR PROTEIN"/>
    <property type="match status" value="1"/>
</dbReference>
<dbReference type="Pfam" id="PF07568">
    <property type="entry name" value="HisKA_2"/>
    <property type="match status" value="1"/>
</dbReference>
<evidence type="ECO:0000256" key="5">
    <source>
        <dbReference type="ARBA" id="ARBA00022741"/>
    </source>
</evidence>
<sequence>MSLTIKNDLHSNPYLLAQFRLTLYFNLILVILLPILSVFLYLLNEPAAFPTLIGFLACTLVYVNLKIKKNHLFAAKALSIIGLILCQYTLIYFSTAYHFVDTMWIMVIVLYTYFTLGKIWGSTLLFANILGVSFYILFVLKDNIQNLKPLEQQDLIALTLNFIICTVLISYMMFQFIKLNKNAEKQYIQIANSLKDKNKEKTVLLKEVHHRVKNNLQVIISLLRLQLQDLDDESLEKPYNESINRVMAMSLIHEKIYQSSDLAKIDLKNYIESLIRDLIHSYELKHKIVYNIETDIININIKNLVPMALLLNELISNSIIHGLKHTNNGNISVKIWELENDLHIHYTDNGTWVKSAKTGTLGLELISSLTEQMNGTFERKIENGTAYKFQFTALSELI</sequence>
<dbReference type="SUPFAM" id="SSF55874">
    <property type="entry name" value="ATPase domain of HSP90 chaperone/DNA topoisomerase II/histidine kinase"/>
    <property type="match status" value="1"/>
</dbReference>
<dbReference type="GO" id="GO:0005524">
    <property type="term" value="F:ATP binding"/>
    <property type="evidence" value="ECO:0007669"/>
    <property type="project" value="UniProtKB-KW"/>
</dbReference>
<keyword evidence="8" id="KW-0175">Coiled coil</keyword>
<dbReference type="GO" id="GO:0004673">
    <property type="term" value="F:protein histidine kinase activity"/>
    <property type="evidence" value="ECO:0007669"/>
    <property type="project" value="UniProtKB-EC"/>
</dbReference>
<dbReference type="EC" id="2.7.13.3" evidence="2"/>
<dbReference type="InterPro" id="IPR011495">
    <property type="entry name" value="Sig_transdc_His_kin_sub2_dim/P"/>
</dbReference>
<proteinExistence type="predicted"/>
<reference evidence="11 12" key="1">
    <citation type="submission" date="2018-06" db="EMBL/GenBank/DDBJ databases">
        <title>The draft genome sequence of Crocinitomix sp. SM1701.</title>
        <authorList>
            <person name="Zhang X."/>
        </authorList>
    </citation>
    <scope>NUCLEOTIDE SEQUENCE [LARGE SCALE GENOMIC DNA]</scope>
    <source>
        <strain evidence="11 12">SM1701</strain>
    </source>
</reference>
<evidence type="ECO:0000256" key="4">
    <source>
        <dbReference type="ARBA" id="ARBA00022679"/>
    </source>
</evidence>
<keyword evidence="9" id="KW-1133">Transmembrane helix</keyword>
<dbReference type="InterPro" id="IPR036890">
    <property type="entry name" value="HATPase_C_sf"/>
</dbReference>
<evidence type="ECO:0000313" key="11">
    <source>
        <dbReference type="EMBL" id="PZE16604.1"/>
    </source>
</evidence>
<organism evidence="11 12">
    <name type="scientific">Putridiphycobacter roseus</name>
    <dbReference type="NCBI Taxonomy" id="2219161"/>
    <lineage>
        <taxon>Bacteria</taxon>
        <taxon>Pseudomonadati</taxon>
        <taxon>Bacteroidota</taxon>
        <taxon>Flavobacteriia</taxon>
        <taxon>Flavobacteriales</taxon>
        <taxon>Crocinitomicaceae</taxon>
        <taxon>Putridiphycobacter</taxon>
    </lineage>
</organism>
<comment type="catalytic activity">
    <reaction evidence="1">
        <text>ATP + protein L-histidine = ADP + protein N-phospho-L-histidine.</text>
        <dbReference type="EC" id="2.7.13.3"/>
    </reaction>
</comment>
<evidence type="ECO:0000256" key="9">
    <source>
        <dbReference type="SAM" id="Phobius"/>
    </source>
</evidence>
<keyword evidence="9" id="KW-0812">Transmembrane</keyword>
<evidence type="ECO:0000259" key="10">
    <source>
        <dbReference type="Pfam" id="PF07568"/>
    </source>
</evidence>
<keyword evidence="4" id="KW-0808">Transferase</keyword>
<keyword evidence="7" id="KW-0067">ATP-binding</keyword>
<feature type="transmembrane region" description="Helical" evidence="9">
    <location>
        <begin position="123"/>
        <end position="140"/>
    </location>
</feature>
<evidence type="ECO:0000256" key="1">
    <source>
        <dbReference type="ARBA" id="ARBA00000085"/>
    </source>
</evidence>
<feature type="transmembrane region" description="Helical" evidence="9">
    <location>
        <begin position="72"/>
        <end position="90"/>
    </location>
</feature>
<dbReference type="RefSeq" id="WP_111063620.1">
    <property type="nucleotide sequence ID" value="NZ_JBHUCU010000017.1"/>
</dbReference>